<dbReference type="EMBL" id="CP047344">
    <property type="protein sequence ID" value="QIF93600.1"/>
    <property type="molecule type" value="Genomic_DNA"/>
</dbReference>
<organism evidence="1 2">
    <name type="scientific">Proteus vulgaris</name>
    <dbReference type="NCBI Taxonomy" id="585"/>
    <lineage>
        <taxon>Bacteria</taxon>
        <taxon>Pseudomonadati</taxon>
        <taxon>Pseudomonadota</taxon>
        <taxon>Gammaproteobacteria</taxon>
        <taxon>Enterobacterales</taxon>
        <taxon>Morganellaceae</taxon>
        <taxon>Proteus</taxon>
    </lineage>
</organism>
<keyword evidence="2" id="KW-1185">Reference proteome</keyword>
<evidence type="ECO:0000313" key="2">
    <source>
        <dbReference type="Proteomes" id="UP000503287"/>
    </source>
</evidence>
<protein>
    <submittedName>
        <fullName evidence="1">Structural protein</fullName>
    </submittedName>
</protein>
<gene>
    <name evidence="1" type="ORF">GTH24_06720</name>
</gene>
<name>A0A6G6SIV0_PROVU</name>
<dbReference type="Proteomes" id="UP000503287">
    <property type="component" value="Chromosome"/>
</dbReference>
<sequence>MAKIARGERNNNPGNIDYNPRNKWKGLVGIETGVPNPRFCVFESPEYGIRAIYKLTQTYQRKYGLNSVSAIINKYAPPVENNTNGYIIRASKEIGVGINDKIDTESKQVAISLAKAIVGVELGYQPYADKVYEDAWLLL</sequence>
<dbReference type="AlphaFoldDB" id="A0A6G6SIV0"/>
<evidence type="ECO:0000313" key="1">
    <source>
        <dbReference type="EMBL" id="QIF93600.1"/>
    </source>
</evidence>
<accession>A0A6G6SIV0</accession>
<dbReference type="RefSeq" id="WP_109373191.1">
    <property type="nucleotide sequence ID" value="NZ_CP047344.1"/>
</dbReference>
<proteinExistence type="predicted"/>
<reference evidence="1 2" key="1">
    <citation type="submission" date="2020-01" db="EMBL/GenBank/DDBJ databases">
        <title>The genomic epidemiology of tigecycline resistance gene tet(X) variants in a swine farm in China.</title>
        <authorList>
            <person name="Peng K."/>
            <person name="Li R."/>
        </authorList>
    </citation>
    <scope>NUCLEOTIDE SEQUENCE [LARGE SCALE GENOMIC DNA]</scope>
    <source>
        <strain evidence="1 2">ZN3</strain>
    </source>
</reference>